<dbReference type="PATRIC" id="fig|429727.3.peg.583"/>
<dbReference type="SUPFAM" id="SSF53822">
    <property type="entry name" value="Periplasmic binding protein-like I"/>
    <property type="match status" value="1"/>
</dbReference>
<feature type="domain" description="Periplasmic binding protein" evidence="5">
    <location>
        <begin position="30"/>
        <end position="263"/>
    </location>
</feature>
<dbReference type="InterPro" id="IPR028082">
    <property type="entry name" value="Peripla_BP_I"/>
</dbReference>
<sequence length="317" mass="33834">MKLAKTLMASVVIATGLGGVALAQDDTVTIGVSVPAATHGWTGGVNYFAQQAINRLGETYPNVEFVFASSPDSPKQIADIEDMVSTRGIDALVILPGDPDAMTSAIKQVKDAGKFVTVVDRQLSIDGVENLYVAGDNPGLGANAAEYIKERLPDGGNVVILRGLPIPIDQQRFDGFMGSIEGSNIMVLENQFANWNRDDGFRVMQDFLTRFPEIDAVWTQDDDISLGAIEAIKQAGREDEMFVVGGAGMQQIIQAVANGDALTPVDVSYSPAMIATAIELTTSHFTGGIQVAGRYILDSTLITQDNAEQFLDADSPF</sequence>
<protein>
    <submittedName>
        <fullName evidence="6">ABC transporter substrate-binding protein</fullName>
    </submittedName>
</protein>
<keyword evidence="7" id="KW-1185">Reference proteome</keyword>
<dbReference type="EMBL" id="JZEY01000054">
    <property type="protein sequence ID" value="KKB08988.1"/>
    <property type="molecule type" value="Genomic_DNA"/>
</dbReference>
<dbReference type="GO" id="GO:0030246">
    <property type="term" value="F:carbohydrate binding"/>
    <property type="evidence" value="ECO:0007669"/>
    <property type="project" value="UniProtKB-ARBA"/>
</dbReference>
<dbReference type="STRING" id="429727.VE26_02805"/>
<reference evidence="6 7" key="1">
    <citation type="submission" date="2015-03" db="EMBL/GenBank/DDBJ databases">
        <authorList>
            <person name="Hassan Y."/>
            <person name="Lepp D."/>
            <person name="Li X.-Z."/>
            <person name="Zhou T."/>
        </authorList>
    </citation>
    <scope>NUCLEOTIDE SEQUENCE [LARGE SCALE GENOMIC DNA]</scope>
    <source>
        <strain evidence="6 7">IPL18</strain>
    </source>
</reference>
<feature type="signal peptide" evidence="4">
    <location>
        <begin position="1"/>
        <end position="23"/>
    </location>
</feature>
<evidence type="ECO:0000259" key="5">
    <source>
        <dbReference type="Pfam" id="PF13407"/>
    </source>
</evidence>
<comment type="caution">
    <text evidence="6">The sequence shown here is derived from an EMBL/GenBank/DDBJ whole genome shotgun (WGS) entry which is preliminary data.</text>
</comment>
<feature type="chain" id="PRO_5002486685" evidence="4">
    <location>
        <begin position="24"/>
        <end position="317"/>
    </location>
</feature>
<dbReference type="Pfam" id="PF13407">
    <property type="entry name" value="Peripla_BP_4"/>
    <property type="match status" value="1"/>
</dbReference>
<name>A0A0F5FJJ9_9HYPH</name>
<dbReference type="PANTHER" id="PTHR46847:SF1">
    <property type="entry name" value="D-ALLOSE-BINDING PERIPLASMIC PROTEIN-RELATED"/>
    <property type="match status" value="1"/>
</dbReference>
<comment type="similarity">
    <text evidence="2">Belongs to the bacterial solute-binding protein 2 family.</text>
</comment>
<evidence type="ECO:0000256" key="4">
    <source>
        <dbReference type="SAM" id="SignalP"/>
    </source>
</evidence>
<accession>A0A0F5FJJ9</accession>
<keyword evidence="3 4" id="KW-0732">Signal</keyword>
<evidence type="ECO:0000256" key="3">
    <source>
        <dbReference type="ARBA" id="ARBA00022729"/>
    </source>
</evidence>
<gene>
    <name evidence="6" type="ORF">VE26_02805</name>
</gene>
<dbReference type="GO" id="GO:0030313">
    <property type="term" value="C:cell envelope"/>
    <property type="evidence" value="ECO:0007669"/>
    <property type="project" value="UniProtKB-SubCell"/>
</dbReference>
<dbReference type="InterPro" id="IPR025997">
    <property type="entry name" value="SBP_2_dom"/>
</dbReference>
<dbReference type="AlphaFoldDB" id="A0A0F5FJJ9"/>
<evidence type="ECO:0000256" key="1">
    <source>
        <dbReference type="ARBA" id="ARBA00004196"/>
    </source>
</evidence>
<evidence type="ECO:0000313" key="6">
    <source>
        <dbReference type="EMBL" id="KKB08988.1"/>
    </source>
</evidence>
<dbReference type="RefSeq" id="WP_046103677.1">
    <property type="nucleotide sequence ID" value="NZ_JZEY01000054.1"/>
</dbReference>
<evidence type="ECO:0000313" key="7">
    <source>
        <dbReference type="Proteomes" id="UP000033649"/>
    </source>
</evidence>
<comment type="subcellular location">
    <subcellularLocation>
        <location evidence="1">Cell envelope</location>
    </subcellularLocation>
</comment>
<dbReference type="OrthoDB" id="3600104at2"/>
<evidence type="ECO:0000256" key="2">
    <source>
        <dbReference type="ARBA" id="ARBA00007639"/>
    </source>
</evidence>
<dbReference type="Gene3D" id="3.40.50.2300">
    <property type="match status" value="2"/>
</dbReference>
<organism evidence="6 7">
    <name type="scientific">Devosia chinhatensis</name>
    <dbReference type="NCBI Taxonomy" id="429727"/>
    <lineage>
        <taxon>Bacteria</taxon>
        <taxon>Pseudomonadati</taxon>
        <taxon>Pseudomonadota</taxon>
        <taxon>Alphaproteobacteria</taxon>
        <taxon>Hyphomicrobiales</taxon>
        <taxon>Devosiaceae</taxon>
        <taxon>Devosia</taxon>
    </lineage>
</organism>
<proteinExistence type="inferred from homology"/>
<dbReference type="Proteomes" id="UP000033649">
    <property type="component" value="Unassembled WGS sequence"/>
</dbReference>
<dbReference type="PANTHER" id="PTHR46847">
    <property type="entry name" value="D-ALLOSE-BINDING PERIPLASMIC PROTEIN-RELATED"/>
    <property type="match status" value="1"/>
</dbReference>